<dbReference type="PANTHER" id="PTHR48079">
    <property type="entry name" value="PROTEIN YEEZ"/>
    <property type="match status" value="1"/>
</dbReference>
<dbReference type="SUPFAM" id="SSF51735">
    <property type="entry name" value="NAD(P)-binding Rossmann-fold domains"/>
    <property type="match status" value="1"/>
</dbReference>
<name>Q0U0A4_PHANO</name>
<dbReference type="GO" id="GO:0005737">
    <property type="term" value="C:cytoplasm"/>
    <property type="evidence" value="ECO:0000318"/>
    <property type="project" value="GO_Central"/>
</dbReference>
<dbReference type="RefSeq" id="XP_001805119.1">
    <property type="nucleotide sequence ID" value="XM_001805067.1"/>
</dbReference>
<dbReference type="EMBL" id="CH445358">
    <property type="protein sequence ID" value="EAT77803.1"/>
    <property type="molecule type" value="Genomic_DNA"/>
</dbReference>
<dbReference type="InParanoid" id="Q0U0A4"/>
<evidence type="ECO:0000313" key="1">
    <source>
        <dbReference type="EMBL" id="EAT77803.1"/>
    </source>
</evidence>
<accession>Q0U0A4</accession>
<dbReference type="InterPro" id="IPR051783">
    <property type="entry name" value="NAD(P)-dependent_oxidoreduct"/>
</dbReference>
<protein>
    <recommendedName>
        <fullName evidence="3">NAD-dependent epimerase/dehydratase domain-containing protein</fullName>
    </recommendedName>
</protein>
<dbReference type="InterPro" id="IPR036291">
    <property type="entry name" value="NAD(P)-bd_dom_sf"/>
</dbReference>
<dbReference type="STRING" id="321614.Q0U0A4"/>
<dbReference type="VEuPathDB" id="FungiDB:JI435_149510"/>
<proteinExistence type="predicted"/>
<dbReference type="PANTHER" id="PTHR48079:SF9">
    <property type="entry name" value="PUTATIVE-RELATED"/>
    <property type="match status" value="1"/>
</dbReference>
<organism evidence="1 2">
    <name type="scientific">Phaeosphaeria nodorum (strain SN15 / ATCC MYA-4574 / FGSC 10173)</name>
    <name type="common">Glume blotch fungus</name>
    <name type="synonym">Parastagonospora nodorum</name>
    <dbReference type="NCBI Taxonomy" id="321614"/>
    <lineage>
        <taxon>Eukaryota</taxon>
        <taxon>Fungi</taxon>
        <taxon>Dikarya</taxon>
        <taxon>Ascomycota</taxon>
        <taxon>Pezizomycotina</taxon>
        <taxon>Dothideomycetes</taxon>
        <taxon>Pleosporomycetidae</taxon>
        <taxon>Pleosporales</taxon>
        <taxon>Pleosporineae</taxon>
        <taxon>Phaeosphaeriaceae</taxon>
        <taxon>Parastagonospora</taxon>
    </lineage>
</organism>
<dbReference type="Proteomes" id="UP000001055">
    <property type="component" value="Unassembled WGS sequence"/>
</dbReference>
<dbReference type="AlphaFoldDB" id="Q0U0A4"/>
<dbReference type="Gene3D" id="3.40.50.720">
    <property type="entry name" value="NAD(P)-binding Rossmann-like Domain"/>
    <property type="match status" value="2"/>
</dbReference>
<evidence type="ECO:0000313" key="2">
    <source>
        <dbReference type="Proteomes" id="UP000001055"/>
    </source>
</evidence>
<evidence type="ECO:0008006" key="3">
    <source>
        <dbReference type="Google" id="ProtNLM"/>
    </source>
</evidence>
<dbReference type="GeneID" id="5982046"/>
<sequence>MSSNITATITRLLDRVRNITILYNLRNSESRDCRPDFVDLFESLRVVNICAQADDRLLSARFGPQIYKTQPDTLCCLTHLLGLRLALADPKDWPTASALSRPSIRVQNHFACSLRAVRDIPKFALFSLRDSTLLAIKSLLPNSRIREHPRYRYRIMARTRILLTGADSFMGSHVLAQLLSHDTVSVRAVVKSEDTAHVLHQHHQNDHATLDFCTVPEQGTTVPGILDTALHDLSDSFNAVVHPLGVSFPDEADCLAQFIKTETESIIGFLKSIQEISQAVSRVVIVTSLMPFARWLGDFHTDRASGRTVSEQSNYSVDDPEYTLAASQAGSNVVNDAVLAWTKQSGARFDVVVITAPCLLGPAVQPLENSSDLTDANRRIWNICSNEALDQAIPSTYGIDQFADVRVRQMPGCETSTELTIRQDVADATIRALFIEKASNKHLFISAGAMPSKLQMAQLLINRFPELRGCIRIDDSPPRRPQREPTPDFLDTYLISAILGLTELRSAEITLTETVRQMVDLQQRKAWRSVTQG</sequence>
<dbReference type="KEGG" id="pno:SNOG_14951"/>
<reference evidence="2" key="1">
    <citation type="journal article" date="2007" name="Plant Cell">
        <title>Dothideomycete-plant interactions illuminated by genome sequencing and EST analysis of the wheat pathogen Stagonospora nodorum.</title>
        <authorList>
            <person name="Hane J.K."/>
            <person name="Lowe R.G."/>
            <person name="Solomon P.S."/>
            <person name="Tan K.C."/>
            <person name="Schoch C.L."/>
            <person name="Spatafora J.W."/>
            <person name="Crous P.W."/>
            <person name="Kodira C."/>
            <person name="Birren B.W."/>
            <person name="Galagan J.E."/>
            <person name="Torriani S.F."/>
            <person name="McDonald B.A."/>
            <person name="Oliver R.P."/>
        </authorList>
    </citation>
    <scope>NUCLEOTIDE SEQUENCE [LARGE SCALE GENOMIC DNA]</scope>
    <source>
        <strain evidence="2">SN15 / ATCC MYA-4574 / FGSC 10173</strain>
    </source>
</reference>
<dbReference type="GO" id="GO:0004029">
    <property type="term" value="F:aldehyde dehydrogenase (NAD+) activity"/>
    <property type="evidence" value="ECO:0000318"/>
    <property type="project" value="GO_Central"/>
</dbReference>
<gene>
    <name evidence="1" type="ORF">SNOG_14951</name>
</gene>